<comment type="caution">
    <text evidence="4">The sequence shown here is derived from an EMBL/GenBank/DDBJ whole genome shotgun (WGS) entry which is preliminary data.</text>
</comment>
<dbReference type="InterPro" id="IPR015943">
    <property type="entry name" value="WD40/YVTN_repeat-like_dom_sf"/>
</dbReference>
<sequence length="427" mass="46024">MEVVNLVKKMRHGTGIIQQAEKWCTKHTVPEDISRIAHDTVQFVLVYANHPTSKSTTHIYISMLPSRPAPRLVLTAYMPRTAGLLKPQGTAISQQTLSLLATWKVLHWSVRSMGLSADGTRLAVPTGHSIDILNTSTGKVIFSLTSRLAWGASYVTMSPDGTQLAFLDLGSLDLGYTLQLWNASKNDTTTEPLWSTASYIDSAVFSPNASHVACGLHNGDIYICSLCAAKPLLGPLKGHTGRVTLVTFSPDCLHLASGSYDNTVHIWDVQTGHSIGQPFTGHIHPVTSVLYLPDGSHLVSASWDYTIQVWDVQAAQTILGPLKAYSSGVTSATFSPNAAFIASASRDNTIQVYDALTGSIVLGPLQAHTRLVNWVIFSPDGSCLFSCSDNGTVRIWNVQDAAVSNVPPPVIGPSREILSVRYLHGGL</sequence>
<evidence type="ECO:0000313" key="5">
    <source>
        <dbReference type="Proteomes" id="UP000650582"/>
    </source>
</evidence>
<name>A0A8H7LFQ8_9AGAM</name>
<dbReference type="PROSITE" id="PS50082">
    <property type="entry name" value="WD_REPEATS_2"/>
    <property type="match status" value="4"/>
</dbReference>
<dbReference type="InterPro" id="IPR020472">
    <property type="entry name" value="WD40_PAC1"/>
</dbReference>
<dbReference type="InterPro" id="IPR001680">
    <property type="entry name" value="WD40_rpt"/>
</dbReference>
<dbReference type="PANTHER" id="PTHR44019">
    <property type="entry name" value="WD REPEAT-CONTAINING PROTEIN 55"/>
    <property type="match status" value="1"/>
</dbReference>
<gene>
    <name evidence="4" type="ORF">RHS04_06729</name>
</gene>
<accession>A0A8H7LFQ8</accession>
<protein>
    <submittedName>
        <fullName evidence="4">Uncharacterized protein</fullName>
    </submittedName>
</protein>
<feature type="repeat" description="WD" evidence="3">
    <location>
        <begin position="365"/>
        <end position="406"/>
    </location>
</feature>
<keyword evidence="2" id="KW-0677">Repeat</keyword>
<dbReference type="AlphaFoldDB" id="A0A8H7LFQ8"/>
<evidence type="ECO:0000313" key="4">
    <source>
        <dbReference type="EMBL" id="KAF8675302.1"/>
    </source>
</evidence>
<keyword evidence="1 3" id="KW-0853">WD repeat</keyword>
<dbReference type="PROSITE" id="PS50294">
    <property type="entry name" value="WD_REPEATS_REGION"/>
    <property type="match status" value="4"/>
</dbReference>
<dbReference type="SUPFAM" id="SSF50998">
    <property type="entry name" value="Quinoprotein alcohol dehydrogenase-like"/>
    <property type="match status" value="1"/>
</dbReference>
<feature type="repeat" description="WD" evidence="3">
    <location>
        <begin position="322"/>
        <end position="363"/>
    </location>
</feature>
<reference evidence="4" key="1">
    <citation type="submission" date="2020-09" db="EMBL/GenBank/DDBJ databases">
        <title>Comparative genome analyses of four rice-infecting Rhizoctonia solani isolates reveal extensive enrichment of homogalacturonan modification genes.</title>
        <authorList>
            <person name="Lee D.-Y."/>
            <person name="Jeon J."/>
            <person name="Kim K.-T."/>
            <person name="Cheong K."/>
            <person name="Song H."/>
            <person name="Choi G."/>
            <person name="Ko J."/>
            <person name="Opiyo S.O."/>
            <person name="Zuo S."/>
            <person name="Madhav S."/>
            <person name="Lee Y.-H."/>
            <person name="Wang G.-L."/>
        </authorList>
    </citation>
    <scope>NUCLEOTIDE SEQUENCE</scope>
    <source>
        <strain evidence="4">AG1-IA YN-7</strain>
    </source>
</reference>
<feature type="repeat" description="WD" evidence="3">
    <location>
        <begin position="279"/>
        <end position="320"/>
    </location>
</feature>
<dbReference type="InterPro" id="IPR019775">
    <property type="entry name" value="WD40_repeat_CS"/>
</dbReference>
<dbReference type="InterPro" id="IPR011047">
    <property type="entry name" value="Quinoprotein_ADH-like_sf"/>
</dbReference>
<feature type="repeat" description="WD" evidence="3">
    <location>
        <begin position="236"/>
        <end position="277"/>
    </location>
</feature>
<proteinExistence type="predicted"/>
<dbReference type="PANTHER" id="PTHR44019:SF8">
    <property type="entry name" value="POC1 CENTRIOLAR PROTEIN HOMOLOG"/>
    <property type="match status" value="1"/>
</dbReference>
<evidence type="ECO:0000256" key="3">
    <source>
        <dbReference type="PROSITE-ProRule" id="PRU00221"/>
    </source>
</evidence>
<dbReference type="CDD" id="cd00200">
    <property type="entry name" value="WD40"/>
    <property type="match status" value="1"/>
</dbReference>
<organism evidence="4 5">
    <name type="scientific">Rhizoctonia solani</name>
    <dbReference type="NCBI Taxonomy" id="456999"/>
    <lineage>
        <taxon>Eukaryota</taxon>
        <taxon>Fungi</taxon>
        <taxon>Dikarya</taxon>
        <taxon>Basidiomycota</taxon>
        <taxon>Agaricomycotina</taxon>
        <taxon>Agaricomycetes</taxon>
        <taxon>Cantharellales</taxon>
        <taxon>Ceratobasidiaceae</taxon>
        <taxon>Rhizoctonia</taxon>
    </lineage>
</organism>
<evidence type="ECO:0000256" key="2">
    <source>
        <dbReference type="ARBA" id="ARBA00022737"/>
    </source>
</evidence>
<dbReference type="Gene3D" id="2.130.10.10">
    <property type="entry name" value="YVTN repeat-like/Quinoprotein amine dehydrogenase"/>
    <property type="match status" value="3"/>
</dbReference>
<dbReference type="PROSITE" id="PS00678">
    <property type="entry name" value="WD_REPEATS_1"/>
    <property type="match status" value="3"/>
</dbReference>
<dbReference type="Pfam" id="PF00400">
    <property type="entry name" value="WD40"/>
    <property type="match status" value="4"/>
</dbReference>
<dbReference type="PRINTS" id="PR00320">
    <property type="entry name" value="GPROTEINBRPT"/>
</dbReference>
<evidence type="ECO:0000256" key="1">
    <source>
        <dbReference type="ARBA" id="ARBA00022574"/>
    </source>
</evidence>
<dbReference type="Proteomes" id="UP000650582">
    <property type="component" value="Unassembled WGS sequence"/>
</dbReference>
<dbReference type="SMART" id="SM00320">
    <property type="entry name" value="WD40"/>
    <property type="match status" value="5"/>
</dbReference>
<dbReference type="InterPro" id="IPR050505">
    <property type="entry name" value="WDR55/POC1"/>
</dbReference>
<dbReference type="EMBL" id="JACYCC010000116">
    <property type="protein sequence ID" value="KAF8675302.1"/>
    <property type="molecule type" value="Genomic_DNA"/>
</dbReference>